<sequence length="396" mass="40275">MFAVLSTARKAISRGVVIASCLWLAACDATLTNSLGGSSSAGGPQIDTNAPVQIALLVPKSDPGAGTVARSLEDAVRLAIADLHGVRIDLRVYDTAGQAGMAASQAQLAVDEGAKIILGPLFGEAANAAAVAVADEGINVLSFSNNTSIAGGNLFVLGATFENTADRLMGYTSAQGKGNVAVLYTDNVAGTLGRDAITAAAARTGGSVVGSVPYALNTESLNSALNRVKGMVDSGAANAMFITDDYTGGLAVVLQLGPESGINPATTQYLGLTRWDVRPDAFHLPGIEGSYFTMPDITKNANFEARYANAYGKAPHPLAGLGYDGIAAIGALVRQGRKDALTAPALTQASGFQGTGGVFRLLSDGTNQRGLAVATIRNSQVVILDPAPRSFGGAGF</sequence>
<feature type="domain" description="Leucine-binding protein" evidence="5">
    <location>
        <begin position="51"/>
        <end position="377"/>
    </location>
</feature>
<dbReference type="PANTHER" id="PTHR30483:SF6">
    <property type="entry name" value="PERIPLASMIC BINDING PROTEIN OF ABC TRANSPORTER FOR NATURAL AMINO ACIDS"/>
    <property type="match status" value="1"/>
</dbReference>
<dbReference type="PANTHER" id="PTHR30483">
    <property type="entry name" value="LEUCINE-SPECIFIC-BINDING PROTEIN"/>
    <property type="match status" value="1"/>
</dbReference>
<dbReference type="Proteomes" id="UP000198417">
    <property type="component" value="Unassembled WGS sequence"/>
</dbReference>
<dbReference type="RefSeq" id="WP_089270178.1">
    <property type="nucleotide sequence ID" value="NZ_FZNN01000006.1"/>
</dbReference>
<protein>
    <submittedName>
        <fullName evidence="6">Amino acid/amide ABC transporter substrate-binding protein, HAAT family</fullName>
    </submittedName>
</protein>
<evidence type="ECO:0000313" key="6">
    <source>
        <dbReference type="EMBL" id="SNR47830.1"/>
    </source>
</evidence>
<evidence type="ECO:0000256" key="4">
    <source>
        <dbReference type="SAM" id="SignalP"/>
    </source>
</evidence>
<feature type="signal peptide" evidence="4">
    <location>
        <begin position="1"/>
        <end position="25"/>
    </location>
</feature>
<keyword evidence="7" id="KW-1185">Reference proteome</keyword>
<dbReference type="InterPro" id="IPR028081">
    <property type="entry name" value="Leu-bd"/>
</dbReference>
<gene>
    <name evidence="6" type="ORF">SAMN06265370_106167</name>
</gene>
<reference evidence="6 7" key="1">
    <citation type="submission" date="2017-06" db="EMBL/GenBank/DDBJ databases">
        <authorList>
            <person name="Kim H.J."/>
            <person name="Triplett B.A."/>
        </authorList>
    </citation>
    <scope>NUCLEOTIDE SEQUENCE [LARGE SCALE GENOMIC DNA]</scope>
    <source>
        <strain evidence="6 7">DSM 29052</strain>
    </source>
</reference>
<dbReference type="SUPFAM" id="SSF53822">
    <property type="entry name" value="Periplasmic binding protein-like I"/>
    <property type="match status" value="1"/>
</dbReference>
<dbReference type="CDD" id="cd06339">
    <property type="entry name" value="PBP1_YraM_LppC_lipoprotein-like"/>
    <property type="match status" value="1"/>
</dbReference>
<comment type="similarity">
    <text evidence="1">Belongs to the leucine-binding protein family.</text>
</comment>
<organism evidence="6 7">
    <name type="scientific">Puniceibacterium sediminis</name>
    <dbReference type="NCBI Taxonomy" id="1608407"/>
    <lineage>
        <taxon>Bacteria</taxon>
        <taxon>Pseudomonadati</taxon>
        <taxon>Pseudomonadota</taxon>
        <taxon>Alphaproteobacteria</taxon>
        <taxon>Rhodobacterales</taxon>
        <taxon>Paracoccaceae</taxon>
        <taxon>Puniceibacterium</taxon>
    </lineage>
</organism>
<keyword evidence="3" id="KW-0813">Transport</keyword>
<dbReference type="Gene3D" id="3.40.50.2300">
    <property type="match status" value="2"/>
</dbReference>
<evidence type="ECO:0000259" key="5">
    <source>
        <dbReference type="Pfam" id="PF13458"/>
    </source>
</evidence>
<evidence type="ECO:0000313" key="7">
    <source>
        <dbReference type="Proteomes" id="UP000198417"/>
    </source>
</evidence>
<dbReference type="AlphaFoldDB" id="A0A238WMM1"/>
<dbReference type="GO" id="GO:0006865">
    <property type="term" value="P:amino acid transport"/>
    <property type="evidence" value="ECO:0007669"/>
    <property type="project" value="UniProtKB-KW"/>
</dbReference>
<keyword evidence="2 4" id="KW-0732">Signal</keyword>
<dbReference type="InterPro" id="IPR051010">
    <property type="entry name" value="BCAA_transport"/>
</dbReference>
<feature type="chain" id="PRO_5012172791" evidence="4">
    <location>
        <begin position="26"/>
        <end position="396"/>
    </location>
</feature>
<dbReference type="OrthoDB" id="7210494at2"/>
<dbReference type="EMBL" id="FZNN01000006">
    <property type="protein sequence ID" value="SNR47830.1"/>
    <property type="molecule type" value="Genomic_DNA"/>
</dbReference>
<evidence type="ECO:0000256" key="1">
    <source>
        <dbReference type="ARBA" id="ARBA00010062"/>
    </source>
</evidence>
<proteinExistence type="inferred from homology"/>
<keyword evidence="3" id="KW-0029">Amino-acid transport</keyword>
<evidence type="ECO:0000256" key="2">
    <source>
        <dbReference type="ARBA" id="ARBA00022729"/>
    </source>
</evidence>
<dbReference type="InterPro" id="IPR028082">
    <property type="entry name" value="Peripla_BP_I"/>
</dbReference>
<evidence type="ECO:0000256" key="3">
    <source>
        <dbReference type="ARBA" id="ARBA00022970"/>
    </source>
</evidence>
<name>A0A238WMM1_9RHOB</name>
<dbReference type="Pfam" id="PF13458">
    <property type="entry name" value="Peripla_BP_6"/>
    <property type="match status" value="1"/>
</dbReference>
<accession>A0A238WMM1</accession>